<dbReference type="AlphaFoldDB" id="A0A9D2MXZ2"/>
<dbReference type="EMBL" id="DWWT01000008">
    <property type="protein sequence ID" value="HJC04995.1"/>
    <property type="molecule type" value="Genomic_DNA"/>
</dbReference>
<dbReference type="Proteomes" id="UP000823910">
    <property type="component" value="Unassembled WGS sequence"/>
</dbReference>
<gene>
    <name evidence="2" type="ORF">H9704_02400</name>
</gene>
<feature type="chain" id="PRO_5038679539" evidence="1">
    <location>
        <begin position="32"/>
        <end position="192"/>
    </location>
</feature>
<reference evidence="2" key="1">
    <citation type="journal article" date="2021" name="PeerJ">
        <title>Extensive microbial diversity within the chicken gut microbiome revealed by metagenomics and culture.</title>
        <authorList>
            <person name="Gilroy R."/>
            <person name="Ravi A."/>
            <person name="Getino M."/>
            <person name="Pursley I."/>
            <person name="Horton D.L."/>
            <person name="Alikhan N.F."/>
            <person name="Baker D."/>
            <person name="Gharbi K."/>
            <person name="Hall N."/>
            <person name="Watson M."/>
            <person name="Adriaenssens E.M."/>
            <person name="Foster-Nyarko E."/>
            <person name="Jarju S."/>
            <person name="Secka A."/>
            <person name="Antonio M."/>
            <person name="Oren A."/>
            <person name="Chaudhuri R.R."/>
            <person name="La Ragione R."/>
            <person name="Hildebrand F."/>
            <person name="Pallen M.J."/>
        </authorList>
    </citation>
    <scope>NUCLEOTIDE SEQUENCE</scope>
    <source>
        <strain evidence="2">CHK180-15479</strain>
    </source>
</reference>
<keyword evidence="1" id="KW-0732">Signal</keyword>
<proteinExistence type="predicted"/>
<evidence type="ECO:0000256" key="1">
    <source>
        <dbReference type="SAM" id="SignalP"/>
    </source>
</evidence>
<accession>A0A9D2MXZ2</accession>
<sequence>MRYRNRAWKKRIGAAALGLILTNAAAFPAAAQETYYGSGSYVVGTDIPAGEYAFFTEDTSGDNTYSYCNLTLYKDDTDERRIAVLRFQHHGLVTLYNGQHLVLHDGWAVAADQADIEPGVSGMYKAGRDIEPGTYRLTALTAEGGSYALYNDVRYYYDYIDAYGRFIEPTVITVEEGQYLELTDVRDIEKIG</sequence>
<name>A0A9D2MXZ2_9FIRM</name>
<reference evidence="2" key="2">
    <citation type="submission" date="2021-04" db="EMBL/GenBank/DDBJ databases">
        <authorList>
            <person name="Gilroy R."/>
        </authorList>
    </citation>
    <scope>NUCLEOTIDE SEQUENCE</scope>
    <source>
        <strain evidence="2">CHK180-15479</strain>
    </source>
</reference>
<evidence type="ECO:0000313" key="3">
    <source>
        <dbReference type="Proteomes" id="UP000823910"/>
    </source>
</evidence>
<comment type="caution">
    <text evidence="2">The sequence shown here is derived from an EMBL/GenBank/DDBJ whole genome shotgun (WGS) entry which is preliminary data.</text>
</comment>
<protein>
    <submittedName>
        <fullName evidence="2">Uncharacterized protein</fullName>
    </submittedName>
</protein>
<evidence type="ECO:0000313" key="2">
    <source>
        <dbReference type="EMBL" id="HJC04995.1"/>
    </source>
</evidence>
<feature type="signal peptide" evidence="1">
    <location>
        <begin position="1"/>
        <end position="31"/>
    </location>
</feature>
<organism evidence="2 3">
    <name type="scientific">Candidatus Enterocloster excrementipullorum</name>
    <dbReference type="NCBI Taxonomy" id="2838559"/>
    <lineage>
        <taxon>Bacteria</taxon>
        <taxon>Bacillati</taxon>
        <taxon>Bacillota</taxon>
        <taxon>Clostridia</taxon>
        <taxon>Lachnospirales</taxon>
        <taxon>Lachnospiraceae</taxon>
        <taxon>Enterocloster</taxon>
    </lineage>
</organism>